<gene>
    <name evidence="1" type="ORF">BDM02DRAFT_3170511</name>
</gene>
<protein>
    <submittedName>
        <fullName evidence="1">Uncharacterized protein</fullName>
    </submittedName>
</protein>
<evidence type="ECO:0000313" key="1">
    <source>
        <dbReference type="EMBL" id="KAF9647168.1"/>
    </source>
</evidence>
<reference evidence="1" key="1">
    <citation type="submission" date="2019-10" db="EMBL/GenBank/DDBJ databases">
        <authorList>
            <consortium name="DOE Joint Genome Institute"/>
            <person name="Kuo A."/>
            <person name="Miyauchi S."/>
            <person name="Kiss E."/>
            <person name="Drula E."/>
            <person name="Kohler A."/>
            <person name="Sanchez-Garcia M."/>
            <person name="Andreopoulos B."/>
            <person name="Barry K.W."/>
            <person name="Bonito G."/>
            <person name="Buee M."/>
            <person name="Carver A."/>
            <person name="Chen C."/>
            <person name="Cichocki N."/>
            <person name="Clum A."/>
            <person name="Culley D."/>
            <person name="Crous P.W."/>
            <person name="Fauchery L."/>
            <person name="Girlanda M."/>
            <person name="Hayes R."/>
            <person name="Keri Z."/>
            <person name="Labutti K."/>
            <person name="Lipzen A."/>
            <person name="Lombard V."/>
            <person name="Magnuson J."/>
            <person name="Maillard F."/>
            <person name="Morin E."/>
            <person name="Murat C."/>
            <person name="Nolan M."/>
            <person name="Ohm R."/>
            <person name="Pangilinan J."/>
            <person name="Pereira M."/>
            <person name="Perotto S."/>
            <person name="Peter M."/>
            <person name="Riley R."/>
            <person name="Sitrit Y."/>
            <person name="Stielow B."/>
            <person name="Szollosi G."/>
            <person name="Zifcakova L."/>
            <person name="Stursova M."/>
            <person name="Spatafora J.W."/>
            <person name="Tedersoo L."/>
            <person name="Vaario L.-M."/>
            <person name="Yamada A."/>
            <person name="Yan M."/>
            <person name="Wang P."/>
            <person name="Xu J."/>
            <person name="Bruns T."/>
            <person name="Baldrian P."/>
            <person name="Vilgalys R."/>
            <person name="Henrissat B."/>
            <person name="Grigoriev I.V."/>
            <person name="Hibbett D."/>
            <person name="Nagy L.G."/>
            <person name="Martin F.M."/>
        </authorList>
    </citation>
    <scope>NUCLEOTIDE SEQUENCE</scope>
    <source>
        <strain evidence="1">P2</strain>
    </source>
</reference>
<comment type="caution">
    <text evidence="1">The sequence shown here is derived from an EMBL/GenBank/DDBJ whole genome shotgun (WGS) entry which is preliminary data.</text>
</comment>
<evidence type="ECO:0000313" key="2">
    <source>
        <dbReference type="Proteomes" id="UP000886501"/>
    </source>
</evidence>
<dbReference type="EMBL" id="MU118040">
    <property type="protein sequence ID" value="KAF9647168.1"/>
    <property type="molecule type" value="Genomic_DNA"/>
</dbReference>
<sequence length="1037" mass="117651">MPLPPDLERERRRFQQKIDLIDQEDDPLDVYYSYARWLEENYKPQEANDSGLIDLLEQATQQLSEDPMAKSDLRCLKLWVMYAKHVEDSTSVFNHIYANNIGTKYTLFYEEYAELLERSGYLRQADELYRHGIYRKARPVDRLKTKYEQFQQRNPSKNISNLEHNRYAPMLARPDPGRRPEKLRLNFELLFKDGVEYSIQEARARSMGLLGKKWPPPAPTDLDLKRSGQSRVKFSDDGTGRTHTRRGLMPPSEPTVTLATKEALADVFGMYNSPDRTSKPSTIGSKHAPVHTVKIVPRTVSQTHVRDLGEAALKQPAFRPFVDENPKTPKIQPFVDPPSQKQPASKFQPSMDRDARAAPTPKFQVPVDQDTAAPRTDPKTPAPQSNENAGVPLRTPRPPPVFSENPARPSVFSKVFTPAPADGRQPVRSKPTFTPLRDPIGPTFKVFSRPGTQPENTPKPIFQPFVDKTKRSEDEIRRKSIGKQVATASHESEEEEQEQRGDRTVGHDSNKDRAHTPNEDEEEETSHRGRYGKQIDVMTPITERTFEVTTTTTLRPHGANDATSAALELAAELRADEESDVDRDERGLRYDTVFSPQYSDSQDDEDEDHSYHFITDDPVHQHQIEEIEERTGTLSLKDVITAASSFRPPNPCIPFDGPIISALLSLAPHDSTSHDFRNEDKDHLTALQKFCKKRERDKSDEVFVLDLGGNVYEVMGKLGEGGFGAVFAAADVKRQLELQEEVFVAVKVVRPKNLWEFHVLKNLRVSLPPHLRVSIIEPQALYVFHNESYLILDMCTQGTLLELVNRAQEINVAEKGACLRESLVTFFTIELLRLVEGMHATGFIHGDLKIDNCLLRLGDAPLSSTYDPSGAGGWSDKGIKLIDFGRTIDTRQFPADQQFLADWPTDAKDCPEMRESLPWTYQPDYFGLAGIIYCMLYGKYFEDNSIVSYPGQDGEPRYRLGTSFKRYWQVDLWVRLFDLLLNSTLVREDGSLPLCPELGALREEMEEVLVAKDRSHGSALPLKALLGKIIIASDERR</sequence>
<accession>A0ACB6ZCY4</accession>
<proteinExistence type="predicted"/>
<keyword evidence="2" id="KW-1185">Reference proteome</keyword>
<dbReference type="Proteomes" id="UP000886501">
    <property type="component" value="Unassembled WGS sequence"/>
</dbReference>
<name>A0ACB6ZCY4_THEGA</name>
<reference evidence="1" key="2">
    <citation type="journal article" date="2020" name="Nat. Commun.">
        <title>Large-scale genome sequencing of mycorrhizal fungi provides insights into the early evolution of symbiotic traits.</title>
        <authorList>
            <person name="Miyauchi S."/>
            <person name="Kiss E."/>
            <person name="Kuo A."/>
            <person name="Drula E."/>
            <person name="Kohler A."/>
            <person name="Sanchez-Garcia M."/>
            <person name="Morin E."/>
            <person name="Andreopoulos B."/>
            <person name="Barry K.W."/>
            <person name="Bonito G."/>
            <person name="Buee M."/>
            <person name="Carver A."/>
            <person name="Chen C."/>
            <person name="Cichocki N."/>
            <person name="Clum A."/>
            <person name="Culley D."/>
            <person name="Crous P.W."/>
            <person name="Fauchery L."/>
            <person name="Girlanda M."/>
            <person name="Hayes R.D."/>
            <person name="Keri Z."/>
            <person name="LaButti K."/>
            <person name="Lipzen A."/>
            <person name="Lombard V."/>
            <person name="Magnuson J."/>
            <person name="Maillard F."/>
            <person name="Murat C."/>
            <person name="Nolan M."/>
            <person name="Ohm R.A."/>
            <person name="Pangilinan J."/>
            <person name="Pereira M.F."/>
            <person name="Perotto S."/>
            <person name="Peter M."/>
            <person name="Pfister S."/>
            <person name="Riley R."/>
            <person name="Sitrit Y."/>
            <person name="Stielow J.B."/>
            <person name="Szollosi G."/>
            <person name="Zifcakova L."/>
            <person name="Stursova M."/>
            <person name="Spatafora J.W."/>
            <person name="Tedersoo L."/>
            <person name="Vaario L.M."/>
            <person name="Yamada A."/>
            <person name="Yan M."/>
            <person name="Wang P."/>
            <person name="Xu J."/>
            <person name="Bruns T."/>
            <person name="Baldrian P."/>
            <person name="Vilgalys R."/>
            <person name="Dunand C."/>
            <person name="Henrissat B."/>
            <person name="Grigoriev I.V."/>
            <person name="Hibbett D."/>
            <person name="Nagy L.G."/>
            <person name="Martin F.M."/>
        </authorList>
    </citation>
    <scope>NUCLEOTIDE SEQUENCE</scope>
    <source>
        <strain evidence="1">P2</strain>
    </source>
</reference>
<organism evidence="1 2">
    <name type="scientific">Thelephora ganbajun</name>
    <name type="common">Ganba fungus</name>
    <dbReference type="NCBI Taxonomy" id="370292"/>
    <lineage>
        <taxon>Eukaryota</taxon>
        <taxon>Fungi</taxon>
        <taxon>Dikarya</taxon>
        <taxon>Basidiomycota</taxon>
        <taxon>Agaricomycotina</taxon>
        <taxon>Agaricomycetes</taxon>
        <taxon>Thelephorales</taxon>
        <taxon>Thelephoraceae</taxon>
        <taxon>Thelephora</taxon>
    </lineage>
</organism>